<dbReference type="InterPro" id="IPR052343">
    <property type="entry name" value="Retrotransposon-Effector_Assoc"/>
</dbReference>
<dbReference type="PANTHER" id="PTHR46890">
    <property type="entry name" value="NON-LTR RETROLELEMENT REVERSE TRANSCRIPTASE-LIKE PROTEIN-RELATED"/>
    <property type="match status" value="1"/>
</dbReference>
<proteinExistence type="predicted"/>
<keyword evidence="2" id="KW-1185">Reference proteome</keyword>
<sequence length="293" mass="33544">MIMALYLSPPKTINHQLQYRSNLNPSLHISRISPSLLQILGPNPLMAIPPPQAPTHSSIISKISRMKSNLGTKIEATNQANDSNLHNQLDLLLKSEEEYWRQRSKLTAVTERDKNRKFFHSHVKHKAKIKNIFDLKDLSGNLILGEEEIRNHCRNCFVDLFNPTYHSNSTSTQPTFESLQHISTTFTPEQITKLNIQFSSDEVKIFIFQMSHYKSPGLDGFPAEFYQNNWDTVGNDVINATLEFLNNGFILKEINNTFITLIPKIDIPNSIGDYRSISLCNIVYKIAYKVLIN</sequence>
<reference evidence="1 2" key="1">
    <citation type="submission" date="2024-01" db="EMBL/GenBank/DDBJ databases">
        <title>The complete chloroplast genome sequence of Lithospermum erythrorhizon: insights into the phylogenetic relationship among Boraginaceae species and the maternal lineages of purple gromwells.</title>
        <authorList>
            <person name="Okada T."/>
            <person name="Watanabe K."/>
        </authorList>
    </citation>
    <scope>NUCLEOTIDE SEQUENCE [LARGE SCALE GENOMIC DNA]</scope>
</reference>
<dbReference type="EMBL" id="BAABME010004266">
    <property type="protein sequence ID" value="GAA0161751.1"/>
    <property type="molecule type" value="Genomic_DNA"/>
</dbReference>
<dbReference type="Proteomes" id="UP001454036">
    <property type="component" value="Unassembled WGS sequence"/>
</dbReference>
<name>A0AAV3QFL3_LITER</name>
<gene>
    <name evidence="1" type="ORF">LIER_17995</name>
</gene>
<accession>A0AAV3QFL3</accession>
<evidence type="ECO:0008006" key="3">
    <source>
        <dbReference type="Google" id="ProtNLM"/>
    </source>
</evidence>
<dbReference type="AlphaFoldDB" id="A0AAV3QFL3"/>
<evidence type="ECO:0000313" key="1">
    <source>
        <dbReference type="EMBL" id="GAA0161751.1"/>
    </source>
</evidence>
<evidence type="ECO:0000313" key="2">
    <source>
        <dbReference type="Proteomes" id="UP001454036"/>
    </source>
</evidence>
<organism evidence="1 2">
    <name type="scientific">Lithospermum erythrorhizon</name>
    <name type="common">Purple gromwell</name>
    <name type="synonym">Lithospermum officinale var. erythrorhizon</name>
    <dbReference type="NCBI Taxonomy" id="34254"/>
    <lineage>
        <taxon>Eukaryota</taxon>
        <taxon>Viridiplantae</taxon>
        <taxon>Streptophyta</taxon>
        <taxon>Embryophyta</taxon>
        <taxon>Tracheophyta</taxon>
        <taxon>Spermatophyta</taxon>
        <taxon>Magnoliopsida</taxon>
        <taxon>eudicotyledons</taxon>
        <taxon>Gunneridae</taxon>
        <taxon>Pentapetalae</taxon>
        <taxon>asterids</taxon>
        <taxon>lamiids</taxon>
        <taxon>Boraginales</taxon>
        <taxon>Boraginaceae</taxon>
        <taxon>Boraginoideae</taxon>
        <taxon>Lithospermeae</taxon>
        <taxon>Lithospermum</taxon>
    </lineage>
</organism>
<protein>
    <recommendedName>
        <fullName evidence="3">Reverse transcriptase domain-containing protein</fullName>
    </recommendedName>
</protein>
<comment type="caution">
    <text evidence="1">The sequence shown here is derived from an EMBL/GenBank/DDBJ whole genome shotgun (WGS) entry which is preliminary data.</text>
</comment>
<dbReference type="PANTHER" id="PTHR46890:SF48">
    <property type="entry name" value="RNA-DIRECTED DNA POLYMERASE"/>
    <property type="match status" value="1"/>
</dbReference>